<protein>
    <submittedName>
        <fullName evidence="1">Uncharacterized protein</fullName>
    </submittedName>
</protein>
<dbReference type="Proteomes" id="UP000230154">
    <property type="component" value="Unassembled WGS sequence"/>
</dbReference>
<sequence>MATSLEQSWVHEISCIQKNPNGYWEHLLNLVQIGHEIGLTVENKAFAKLIGIADEFEGIPKSGSEDLYSADYKNRKKKDLDSLEAEYRDSVLKLIQGIEIV</sequence>
<dbReference type="EMBL" id="PFCB01000027">
    <property type="protein sequence ID" value="PIR74209.1"/>
    <property type="molecule type" value="Genomic_DNA"/>
</dbReference>
<evidence type="ECO:0000313" key="2">
    <source>
        <dbReference type="Proteomes" id="UP000230154"/>
    </source>
</evidence>
<organism evidence="1 2">
    <name type="scientific">Candidatus Magasanikbacteria bacterium CG10_big_fil_rev_8_21_14_0_10_47_10</name>
    <dbReference type="NCBI Taxonomy" id="1974652"/>
    <lineage>
        <taxon>Bacteria</taxon>
        <taxon>Candidatus Magasanikiibacteriota</taxon>
    </lineage>
</organism>
<reference evidence="2" key="1">
    <citation type="submission" date="2017-09" db="EMBL/GenBank/DDBJ databases">
        <title>Depth-based differentiation of microbial function through sediment-hosted aquifers and enrichment of novel symbionts in the deep terrestrial subsurface.</title>
        <authorList>
            <person name="Probst A.J."/>
            <person name="Ladd B."/>
            <person name="Jarett J.K."/>
            <person name="Geller-Mcgrath D.E."/>
            <person name="Sieber C.M.K."/>
            <person name="Emerson J.B."/>
            <person name="Anantharaman K."/>
            <person name="Thomas B.C."/>
            <person name="Malmstrom R."/>
            <person name="Stieglmeier M."/>
            <person name="Klingl A."/>
            <person name="Woyke T."/>
            <person name="Ryan C.M."/>
            <person name="Banfield J.F."/>
        </authorList>
    </citation>
    <scope>NUCLEOTIDE SEQUENCE [LARGE SCALE GENOMIC DNA]</scope>
</reference>
<proteinExistence type="predicted"/>
<name>A0A2H0TPZ4_9BACT</name>
<dbReference type="AlphaFoldDB" id="A0A2H0TPZ4"/>
<evidence type="ECO:0000313" key="1">
    <source>
        <dbReference type="EMBL" id="PIR74209.1"/>
    </source>
</evidence>
<accession>A0A2H0TPZ4</accession>
<gene>
    <name evidence="1" type="ORF">COU35_03665</name>
</gene>
<comment type="caution">
    <text evidence="1">The sequence shown here is derived from an EMBL/GenBank/DDBJ whole genome shotgun (WGS) entry which is preliminary data.</text>
</comment>